<dbReference type="RefSeq" id="WP_120515119.1">
    <property type="nucleotide sequence ID" value="NZ_QXZY01000002.1"/>
</dbReference>
<keyword evidence="3" id="KW-1185">Reference proteome</keyword>
<feature type="compositionally biased region" description="Pro residues" evidence="1">
    <location>
        <begin position="152"/>
        <end position="162"/>
    </location>
</feature>
<dbReference type="Gene3D" id="3.60.15.10">
    <property type="entry name" value="Ribonuclease Z/Hydroxyacylglutathione hydrolase-like"/>
    <property type="match status" value="1"/>
</dbReference>
<dbReference type="EMBL" id="RMBX01000003">
    <property type="protein sequence ID" value="RPD42143.1"/>
    <property type="molecule type" value="Genomic_DNA"/>
</dbReference>
<name>A0A3N4N3F4_9BACT</name>
<accession>A0A3N4N3F4</accession>
<dbReference type="PANTHER" id="PTHR30619">
    <property type="entry name" value="DNA INTERNALIZATION/COMPETENCE PROTEIN COMEC/REC2"/>
    <property type="match status" value="1"/>
</dbReference>
<evidence type="ECO:0000256" key="1">
    <source>
        <dbReference type="SAM" id="MobiDB-lite"/>
    </source>
</evidence>
<dbReference type="SUPFAM" id="SSF56281">
    <property type="entry name" value="Metallo-hydrolase/oxidoreductase"/>
    <property type="match status" value="1"/>
</dbReference>
<dbReference type="InterPro" id="IPR052159">
    <property type="entry name" value="Competence_DNA_uptake"/>
</dbReference>
<comment type="caution">
    <text evidence="2">The sequence shown here is derived from an EMBL/GenBank/DDBJ whole genome shotgun (WGS) entry which is preliminary data.</text>
</comment>
<evidence type="ECO:0000313" key="3">
    <source>
        <dbReference type="Proteomes" id="UP000279089"/>
    </source>
</evidence>
<dbReference type="OrthoDB" id="9761531at2"/>
<dbReference type="InterPro" id="IPR036866">
    <property type="entry name" value="RibonucZ/Hydroxyglut_hydro"/>
</dbReference>
<sequence length="483" mass="55613">MHDLLITQNLCLHPAGQGFFYSGNMSLYHYPTEFRFVFDCGSLNRDNIRDEIDKYKRTQLTSQIDLLIISHFDADHVNHLDYLLKGIKVKKIVAPFVGIAERLFLVFRLIEQGELNNPDSSGTVDIIIDPASALAPYLDEGGDITFVDSDPENPPFPPPGDDAPPDEEGRGENIEWSFAFEGGTMPMPPGELNTKSTQARKVKDSQKGFTRANDTPLMEFLFYRKDIGSDNKAFFDKVYELFLQRFSTEFKYPANPGIDELTNVIKNNLRSATIVKELFQEALKTVNNISIKENELMNMNTTALSLLHYNLVKKFSKIAPWHYAKNSDRYTQQIYHIQKLDGTAGTETRLRSNQVDFQYYYGYHYERSLIANTLLTSDSFLLAEEDTNAFMRRYKNYWHNFWLFQVPHHGSSHNSSLHLFTRLPVDRWLFINYGVHKAWGGTWRHPSPKVITDLVAAGISTNLLAVNENNGYHIRVEYTLYDR</sequence>
<dbReference type="Proteomes" id="UP000279089">
    <property type="component" value="Unassembled WGS sequence"/>
</dbReference>
<dbReference type="AlphaFoldDB" id="A0A3N4N3F4"/>
<dbReference type="PANTHER" id="PTHR30619:SF1">
    <property type="entry name" value="RECOMBINATION PROTEIN 2"/>
    <property type="match status" value="1"/>
</dbReference>
<gene>
    <name evidence="2" type="ORF">EG028_08355</name>
</gene>
<organism evidence="2 3">
    <name type="scientific">Chitinophaga barathri</name>
    <dbReference type="NCBI Taxonomy" id="1647451"/>
    <lineage>
        <taxon>Bacteria</taxon>
        <taxon>Pseudomonadati</taxon>
        <taxon>Bacteroidota</taxon>
        <taxon>Chitinophagia</taxon>
        <taxon>Chitinophagales</taxon>
        <taxon>Chitinophagaceae</taxon>
        <taxon>Chitinophaga</taxon>
    </lineage>
</organism>
<evidence type="ECO:0000313" key="2">
    <source>
        <dbReference type="EMBL" id="RPD42143.1"/>
    </source>
</evidence>
<proteinExistence type="predicted"/>
<feature type="region of interest" description="Disordered" evidence="1">
    <location>
        <begin position="144"/>
        <end position="171"/>
    </location>
</feature>
<reference evidence="3" key="1">
    <citation type="submission" date="2018-11" db="EMBL/GenBank/DDBJ databases">
        <title>Chitinophaga lutea sp.nov., isolate from arsenic contaminated soil.</title>
        <authorList>
            <person name="Zong Y."/>
        </authorList>
    </citation>
    <scope>NUCLEOTIDE SEQUENCE [LARGE SCALE GENOMIC DNA]</scope>
    <source>
        <strain evidence="3">YLT18</strain>
    </source>
</reference>
<protein>
    <submittedName>
        <fullName evidence="2">Uncharacterized protein</fullName>
    </submittedName>
</protein>